<name>A0A2V1AM69_9ASCO</name>
<evidence type="ECO:0000256" key="6">
    <source>
        <dbReference type="ARBA" id="ARBA00023242"/>
    </source>
</evidence>
<sequence length="167" mass="18441">MPSRNAVNKPKNKIHRAHHAQQLGKKRAARAATALPTRSSHGRYNTNTVPRPTDSKAVALYNGEMPARSTGVTTNKLTGKRARKIERNSRYIAKRNEQLNIDLQAKQEMDVDMADGETVGKKNKHEKEPTQLEKVKTALWAVVEDTDAVGMKLNVSGEGTTIGVQAF</sequence>
<dbReference type="OrthoDB" id="4086742at2759"/>
<keyword evidence="9" id="KW-1185">Reference proteome</keyword>
<protein>
    <recommendedName>
        <fullName evidence="10">Ribosome biogenesis protein ALB1</fullName>
    </recommendedName>
</protein>
<keyword evidence="3" id="KW-0813">Transport</keyword>
<dbReference type="GeneID" id="37006433"/>
<reference evidence="8 9" key="1">
    <citation type="submission" date="2017-12" db="EMBL/GenBank/DDBJ databases">
        <title>Genome Sequence of a Multidrug-Resistant Candida haemulonii Isolate from a Patient with Chronic Leg Ulcers in Israel.</title>
        <authorList>
            <person name="Chow N.A."/>
            <person name="Gade L."/>
            <person name="Batra D."/>
            <person name="Rowe L.A."/>
            <person name="Ben-Ami R."/>
            <person name="Loparev V.N."/>
            <person name="Litvintseva A.P."/>
        </authorList>
    </citation>
    <scope>NUCLEOTIDE SEQUENCE [LARGE SCALE GENOMIC DNA]</scope>
    <source>
        <strain evidence="8 9">B11899</strain>
    </source>
</reference>
<evidence type="ECO:0000313" key="8">
    <source>
        <dbReference type="EMBL" id="PVH18812.1"/>
    </source>
</evidence>
<evidence type="ECO:0000256" key="4">
    <source>
        <dbReference type="ARBA" id="ARBA00022490"/>
    </source>
</evidence>
<dbReference type="RefSeq" id="XP_025339752.1">
    <property type="nucleotide sequence ID" value="XM_025484821.1"/>
</dbReference>
<dbReference type="GO" id="GO:0005634">
    <property type="term" value="C:nucleus"/>
    <property type="evidence" value="ECO:0007669"/>
    <property type="project" value="UniProtKB-SubCell"/>
</dbReference>
<evidence type="ECO:0000256" key="3">
    <source>
        <dbReference type="ARBA" id="ARBA00022448"/>
    </source>
</evidence>
<comment type="caution">
    <text evidence="8">The sequence shown here is derived from an EMBL/GenBank/DDBJ whole genome shotgun (WGS) entry which is preliminary data.</text>
</comment>
<evidence type="ECO:0000256" key="5">
    <source>
        <dbReference type="ARBA" id="ARBA00022517"/>
    </source>
</evidence>
<evidence type="ECO:0000256" key="7">
    <source>
        <dbReference type="SAM" id="MobiDB-lite"/>
    </source>
</evidence>
<keyword evidence="4" id="KW-0963">Cytoplasm</keyword>
<keyword evidence="5" id="KW-0690">Ribosome biogenesis</keyword>
<dbReference type="EMBL" id="PKFO01000001">
    <property type="protein sequence ID" value="PVH18812.1"/>
    <property type="molecule type" value="Genomic_DNA"/>
</dbReference>
<evidence type="ECO:0008006" key="10">
    <source>
        <dbReference type="Google" id="ProtNLM"/>
    </source>
</evidence>
<organism evidence="8 9">
    <name type="scientific">Candidozyma haemuli</name>
    <dbReference type="NCBI Taxonomy" id="45357"/>
    <lineage>
        <taxon>Eukaryota</taxon>
        <taxon>Fungi</taxon>
        <taxon>Dikarya</taxon>
        <taxon>Ascomycota</taxon>
        <taxon>Saccharomycotina</taxon>
        <taxon>Pichiomycetes</taxon>
        <taxon>Metschnikowiaceae</taxon>
        <taxon>Candidozyma</taxon>
    </lineage>
</organism>
<dbReference type="Pfam" id="PF09135">
    <property type="entry name" value="Alb1"/>
    <property type="match status" value="1"/>
</dbReference>
<accession>A0A2V1AM69</accession>
<dbReference type="InterPro" id="IPR022784">
    <property type="entry name" value="Ribosome_bgen_Alb1"/>
</dbReference>
<feature type="region of interest" description="Disordered" evidence="7">
    <location>
        <begin position="1"/>
        <end position="54"/>
    </location>
</feature>
<dbReference type="VEuPathDB" id="FungiDB:CXQ85_001102"/>
<feature type="compositionally biased region" description="Polar residues" evidence="7">
    <location>
        <begin position="36"/>
        <end position="50"/>
    </location>
</feature>
<keyword evidence="6" id="KW-0539">Nucleus</keyword>
<dbReference type="STRING" id="45357.A0A2V1AM69"/>
<gene>
    <name evidence="8" type="ORF">CXQ85_001102</name>
</gene>
<evidence type="ECO:0000256" key="1">
    <source>
        <dbReference type="ARBA" id="ARBA00004123"/>
    </source>
</evidence>
<dbReference type="AlphaFoldDB" id="A0A2V1AM69"/>
<dbReference type="GO" id="GO:0005737">
    <property type="term" value="C:cytoplasm"/>
    <property type="evidence" value="ECO:0007669"/>
    <property type="project" value="UniProtKB-SubCell"/>
</dbReference>
<dbReference type="Proteomes" id="UP000244309">
    <property type="component" value="Unassembled WGS sequence"/>
</dbReference>
<proteinExistence type="predicted"/>
<comment type="subcellular location">
    <subcellularLocation>
        <location evidence="2">Cytoplasm</location>
    </subcellularLocation>
    <subcellularLocation>
        <location evidence="1">Nucleus</location>
    </subcellularLocation>
</comment>
<evidence type="ECO:0000313" key="9">
    <source>
        <dbReference type="Proteomes" id="UP000244309"/>
    </source>
</evidence>
<feature type="compositionally biased region" description="Basic residues" evidence="7">
    <location>
        <begin position="10"/>
        <end position="29"/>
    </location>
</feature>
<evidence type="ECO:0000256" key="2">
    <source>
        <dbReference type="ARBA" id="ARBA00004496"/>
    </source>
</evidence>
<dbReference type="GO" id="GO:0042254">
    <property type="term" value="P:ribosome biogenesis"/>
    <property type="evidence" value="ECO:0007669"/>
    <property type="project" value="UniProtKB-KW"/>
</dbReference>